<accession>A0A3N4IIT5</accession>
<feature type="region of interest" description="Disordered" evidence="1">
    <location>
        <begin position="171"/>
        <end position="220"/>
    </location>
</feature>
<evidence type="ECO:0000256" key="1">
    <source>
        <dbReference type="SAM" id="MobiDB-lite"/>
    </source>
</evidence>
<dbReference type="Proteomes" id="UP000275078">
    <property type="component" value="Unassembled WGS sequence"/>
</dbReference>
<reference evidence="2 3" key="1">
    <citation type="journal article" date="2018" name="Nat. Ecol. Evol.">
        <title>Pezizomycetes genomes reveal the molecular basis of ectomycorrhizal truffle lifestyle.</title>
        <authorList>
            <person name="Murat C."/>
            <person name="Payen T."/>
            <person name="Noel B."/>
            <person name="Kuo A."/>
            <person name="Morin E."/>
            <person name="Chen J."/>
            <person name="Kohler A."/>
            <person name="Krizsan K."/>
            <person name="Balestrini R."/>
            <person name="Da Silva C."/>
            <person name="Montanini B."/>
            <person name="Hainaut M."/>
            <person name="Levati E."/>
            <person name="Barry K.W."/>
            <person name="Belfiori B."/>
            <person name="Cichocki N."/>
            <person name="Clum A."/>
            <person name="Dockter R.B."/>
            <person name="Fauchery L."/>
            <person name="Guy J."/>
            <person name="Iotti M."/>
            <person name="Le Tacon F."/>
            <person name="Lindquist E.A."/>
            <person name="Lipzen A."/>
            <person name="Malagnac F."/>
            <person name="Mello A."/>
            <person name="Molinier V."/>
            <person name="Miyauchi S."/>
            <person name="Poulain J."/>
            <person name="Riccioni C."/>
            <person name="Rubini A."/>
            <person name="Sitrit Y."/>
            <person name="Splivallo R."/>
            <person name="Traeger S."/>
            <person name="Wang M."/>
            <person name="Zifcakova L."/>
            <person name="Wipf D."/>
            <person name="Zambonelli A."/>
            <person name="Paolocci F."/>
            <person name="Nowrousian M."/>
            <person name="Ottonello S."/>
            <person name="Baldrian P."/>
            <person name="Spatafora J.W."/>
            <person name="Henrissat B."/>
            <person name="Nagy L.G."/>
            <person name="Aury J.M."/>
            <person name="Wincker P."/>
            <person name="Grigoriev I.V."/>
            <person name="Bonfante P."/>
            <person name="Martin F.M."/>
        </authorList>
    </citation>
    <scope>NUCLEOTIDE SEQUENCE [LARGE SCALE GENOMIC DNA]</scope>
    <source>
        <strain evidence="2 3">RN42</strain>
    </source>
</reference>
<dbReference type="EMBL" id="ML119654">
    <property type="protein sequence ID" value="RPA85337.1"/>
    <property type="molecule type" value="Genomic_DNA"/>
</dbReference>
<protein>
    <submittedName>
        <fullName evidence="2">Uncharacterized protein</fullName>
    </submittedName>
</protein>
<feature type="region of interest" description="Disordered" evidence="1">
    <location>
        <begin position="1"/>
        <end position="139"/>
    </location>
</feature>
<keyword evidence="3" id="KW-1185">Reference proteome</keyword>
<evidence type="ECO:0000313" key="3">
    <source>
        <dbReference type="Proteomes" id="UP000275078"/>
    </source>
</evidence>
<dbReference type="AlphaFoldDB" id="A0A3N4IIT5"/>
<gene>
    <name evidence="2" type="ORF">BJ508DRAFT_412122</name>
</gene>
<sequence>MVGFFKRAADKISPGKAETSSSLPESRVSTIGDSTHTAKSGSYTPGKAASTPYPSTTEPPRPMHNSGIAVVSDNKHPVPPTRTTTGNSIEALDRFEEAGAGVTPDFARRHNKEPHRSTPGHNMNAFDYPAYPSSISGEGEHIVDPKALEIEQRDKSVRGYDSARIPDYVDEATDLDPRGKGLDGRPGGRGTKHSAFGLGGAGMGPEKVPEPTGPASQGHLRKEIPIRGGREETVPSQTYYESREGAETYRPVRNQSFEEQTTYPTSTIDRGQAIQGEPKRIILNHGAEAQTAYSGAIIRTRMSSVGGPPIATSVTVPTQAWEPVTRLVATTIAAPLLGFMTRKRSDMSTTLPMRGETLATKTALPM</sequence>
<proteinExistence type="predicted"/>
<feature type="compositionally biased region" description="Polar residues" evidence="1">
    <location>
        <begin position="18"/>
        <end position="43"/>
    </location>
</feature>
<name>A0A3N4IIT5_ASCIM</name>
<evidence type="ECO:0000313" key="2">
    <source>
        <dbReference type="EMBL" id="RPA85337.1"/>
    </source>
</evidence>
<organism evidence="2 3">
    <name type="scientific">Ascobolus immersus RN42</name>
    <dbReference type="NCBI Taxonomy" id="1160509"/>
    <lineage>
        <taxon>Eukaryota</taxon>
        <taxon>Fungi</taxon>
        <taxon>Dikarya</taxon>
        <taxon>Ascomycota</taxon>
        <taxon>Pezizomycotina</taxon>
        <taxon>Pezizomycetes</taxon>
        <taxon>Pezizales</taxon>
        <taxon>Ascobolaceae</taxon>
        <taxon>Ascobolus</taxon>
    </lineage>
</organism>